<dbReference type="EMBL" id="CM009757">
    <property type="protein sequence ID" value="PUZ39742.1"/>
    <property type="molecule type" value="Genomic_DNA"/>
</dbReference>
<dbReference type="Proteomes" id="UP000244336">
    <property type="component" value="Chromosome 9"/>
</dbReference>
<organism evidence="1 2">
    <name type="scientific">Panicum hallii var. hallii</name>
    <dbReference type="NCBI Taxonomy" id="1504633"/>
    <lineage>
        <taxon>Eukaryota</taxon>
        <taxon>Viridiplantae</taxon>
        <taxon>Streptophyta</taxon>
        <taxon>Embryophyta</taxon>
        <taxon>Tracheophyta</taxon>
        <taxon>Spermatophyta</taxon>
        <taxon>Magnoliopsida</taxon>
        <taxon>Liliopsida</taxon>
        <taxon>Poales</taxon>
        <taxon>Poaceae</taxon>
        <taxon>PACMAD clade</taxon>
        <taxon>Panicoideae</taxon>
        <taxon>Panicodae</taxon>
        <taxon>Paniceae</taxon>
        <taxon>Panicinae</taxon>
        <taxon>Panicum</taxon>
        <taxon>Panicum sect. Panicum</taxon>
    </lineage>
</organism>
<evidence type="ECO:0000313" key="2">
    <source>
        <dbReference type="Proteomes" id="UP000244336"/>
    </source>
</evidence>
<dbReference type="AlphaFoldDB" id="A0A2T7C8R6"/>
<dbReference type="Gramene" id="PUZ39741">
    <property type="protein sequence ID" value="PUZ39741"/>
    <property type="gene ID" value="GQ55_9G361500"/>
</dbReference>
<reference evidence="1 2" key="1">
    <citation type="submission" date="2018-04" db="EMBL/GenBank/DDBJ databases">
        <title>WGS assembly of Panicum hallii var. hallii HAL2.</title>
        <authorList>
            <person name="Lovell J."/>
            <person name="Jenkins J."/>
            <person name="Lowry D."/>
            <person name="Mamidi S."/>
            <person name="Sreedasyam A."/>
            <person name="Weng X."/>
            <person name="Barry K."/>
            <person name="Bonette J."/>
            <person name="Campitelli B."/>
            <person name="Daum C."/>
            <person name="Gordon S."/>
            <person name="Gould B."/>
            <person name="Lipzen A."/>
            <person name="MacQueen A."/>
            <person name="Palacio-Mejia J."/>
            <person name="Plott C."/>
            <person name="Shakirov E."/>
            <person name="Shu S."/>
            <person name="Yoshinaga Y."/>
            <person name="Zane M."/>
            <person name="Rokhsar D."/>
            <person name="Grimwood J."/>
            <person name="Schmutz J."/>
            <person name="Juenger T."/>
        </authorList>
    </citation>
    <scope>NUCLEOTIDE SEQUENCE [LARGE SCALE GENOMIC DNA]</scope>
    <source>
        <strain evidence="2">cv. HAL2</strain>
        <strain evidence="1">HAL2</strain>
    </source>
</reference>
<accession>A0A2T7C8R6</accession>
<name>A0A2T7C8R6_9POAL</name>
<evidence type="ECO:0000313" key="1">
    <source>
        <dbReference type="EMBL" id="PUZ39741.1"/>
    </source>
</evidence>
<proteinExistence type="predicted"/>
<protein>
    <submittedName>
        <fullName evidence="1">Uncharacterized protein</fullName>
    </submittedName>
</protein>
<keyword evidence="2" id="KW-1185">Reference proteome</keyword>
<dbReference type="Gramene" id="PUZ39742">
    <property type="protein sequence ID" value="PUZ39742"/>
    <property type="gene ID" value="GQ55_9G361500"/>
</dbReference>
<sequence>MRSTAIAAPPPLASHFADPAPPGEPLLLPHLLRCLHILLVLFLFLGSRIQSPPQACLMRHGGTCGACLRRRTIPPAEFVSLGGRLQQLPSQAGIMAGTLNLNMMQNLFRRGMKFQQTTRMMINYRVLILMVY</sequence>
<gene>
    <name evidence="1" type="ORF">GQ55_9G361500</name>
</gene>
<dbReference type="EMBL" id="CM009757">
    <property type="protein sequence ID" value="PUZ39741.1"/>
    <property type="molecule type" value="Genomic_DNA"/>
</dbReference>